<comment type="caution">
    <text evidence="1">The sequence shown here is derived from an EMBL/GenBank/DDBJ whole genome shotgun (WGS) entry which is preliminary data.</text>
</comment>
<dbReference type="EMBL" id="BAABDQ010000046">
    <property type="protein sequence ID" value="GAA3610267.1"/>
    <property type="molecule type" value="Genomic_DNA"/>
</dbReference>
<evidence type="ECO:0000313" key="1">
    <source>
        <dbReference type="EMBL" id="GAA3610267.1"/>
    </source>
</evidence>
<evidence type="ECO:0000313" key="2">
    <source>
        <dbReference type="Proteomes" id="UP001500630"/>
    </source>
</evidence>
<organism evidence="1 2">
    <name type="scientific">Nonomuraea rosea</name>
    <dbReference type="NCBI Taxonomy" id="638574"/>
    <lineage>
        <taxon>Bacteria</taxon>
        <taxon>Bacillati</taxon>
        <taxon>Actinomycetota</taxon>
        <taxon>Actinomycetes</taxon>
        <taxon>Streptosporangiales</taxon>
        <taxon>Streptosporangiaceae</taxon>
        <taxon>Nonomuraea</taxon>
    </lineage>
</organism>
<accession>A0ABP6ZHX5</accession>
<dbReference type="RefSeq" id="WP_345575662.1">
    <property type="nucleotide sequence ID" value="NZ_BAABDQ010000046.1"/>
</dbReference>
<protein>
    <submittedName>
        <fullName evidence="1">Uncharacterized protein</fullName>
    </submittedName>
</protein>
<proteinExistence type="predicted"/>
<gene>
    <name evidence="1" type="ORF">GCM10022419_114090</name>
</gene>
<dbReference type="Proteomes" id="UP001500630">
    <property type="component" value="Unassembled WGS sequence"/>
</dbReference>
<reference evidence="2" key="1">
    <citation type="journal article" date="2019" name="Int. J. Syst. Evol. Microbiol.">
        <title>The Global Catalogue of Microorganisms (GCM) 10K type strain sequencing project: providing services to taxonomists for standard genome sequencing and annotation.</title>
        <authorList>
            <consortium name="The Broad Institute Genomics Platform"/>
            <consortium name="The Broad Institute Genome Sequencing Center for Infectious Disease"/>
            <person name="Wu L."/>
            <person name="Ma J."/>
        </authorList>
    </citation>
    <scope>NUCLEOTIDE SEQUENCE [LARGE SCALE GENOMIC DNA]</scope>
    <source>
        <strain evidence="2">JCM 17326</strain>
    </source>
</reference>
<keyword evidence="2" id="KW-1185">Reference proteome</keyword>
<name>A0ABP6ZHX5_9ACTN</name>
<sequence length="74" mass="8101">MSAAILGAIVDKHLPAFRHRSFHLYNVQPDEAGGAAKAQNKFSCSLIDESAVPLTKAEVPDTQQKYLDNLDVTF</sequence>